<sequence>MRKLWFITNPGSGSTNAAKCAALEAVFGERGLELAGRTDFPEQPVPDAVALDAAGVDTVVLFAGDGTINAALRALAAWGGAFLILPGGTMNLLAKALHDTLDPEAIIHAAHGAGARRVALPFIAAGEHRAFVGLILGPAAAWARAREAVRKGRIARLARAIRAAWSATFHRRGIRVRGAPGLARRYQAVFVFPGAGGMDVAAVDARDWGTIAQLGWEWLTGDWIAARAVTQVHARELRVRGNRRALALFDGEPVTLDPATRIRSAMSGKSFLATRAADPASAP</sequence>
<dbReference type="InterPro" id="IPR016064">
    <property type="entry name" value="NAD/diacylglycerol_kinase_sf"/>
</dbReference>
<dbReference type="PROSITE" id="PS50146">
    <property type="entry name" value="DAGK"/>
    <property type="match status" value="1"/>
</dbReference>
<dbReference type="SUPFAM" id="SSF111331">
    <property type="entry name" value="NAD kinase/diacylglycerol kinase-like"/>
    <property type="match status" value="1"/>
</dbReference>
<dbReference type="Pfam" id="PF00781">
    <property type="entry name" value="DAGK_cat"/>
    <property type="match status" value="1"/>
</dbReference>
<dbReference type="EMBL" id="JBHTJG010000006">
    <property type="protein sequence ID" value="MFD0947292.1"/>
    <property type="molecule type" value="Genomic_DNA"/>
</dbReference>
<evidence type="ECO:0000313" key="3">
    <source>
        <dbReference type="Proteomes" id="UP001596977"/>
    </source>
</evidence>
<keyword evidence="3" id="KW-1185">Reference proteome</keyword>
<dbReference type="Gene3D" id="3.40.50.10330">
    <property type="entry name" value="Probable inorganic polyphosphate/atp-NAD kinase, domain 1"/>
    <property type="match status" value="1"/>
</dbReference>
<proteinExistence type="predicted"/>
<dbReference type="Proteomes" id="UP001596977">
    <property type="component" value="Unassembled WGS sequence"/>
</dbReference>
<dbReference type="SMART" id="SM00046">
    <property type="entry name" value="DAGKc"/>
    <property type="match status" value="1"/>
</dbReference>
<evidence type="ECO:0000259" key="1">
    <source>
        <dbReference type="PROSITE" id="PS50146"/>
    </source>
</evidence>
<feature type="domain" description="DAGKc" evidence="1">
    <location>
        <begin position="1"/>
        <end position="128"/>
    </location>
</feature>
<dbReference type="GO" id="GO:0016301">
    <property type="term" value="F:kinase activity"/>
    <property type="evidence" value="ECO:0007669"/>
    <property type="project" value="UniProtKB-KW"/>
</dbReference>
<dbReference type="EC" id="2.7.1.-" evidence="2"/>
<dbReference type="RefSeq" id="WP_264944953.1">
    <property type="nucleotide sequence ID" value="NZ_JAPDRA010000006.1"/>
</dbReference>
<comment type="caution">
    <text evidence="2">The sequence shown here is derived from an EMBL/GenBank/DDBJ whole genome shotgun (WGS) entry which is preliminary data.</text>
</comment>
<evidence type="ECO:0000313" key="2">
    <source>
        <dbReference type="EMBL" id="MFD0947292.1"/>
    </source>
</evidence>
<dbReference type="InterPro" id="IPR001206">
    <property type="entry name" value="Diacylglycerol_kinase_cat_dom"/>
</dbReference>
<protein>
    <submittedName>
        <fullName evidence="2">Diacylglycerol/lipid kinase family protein</fullName>
        <ecNumber evidence="2">2.7.1.-</ecNumber>
    </submittedName>
</protein>
<accession>A0ABW3H7Z3</accession>
<name>A0ABW3H7Z3_9SPHN</name>
<gene>
    <name evidence="2" type="ORF">ACFQ1E_13160</name>
</gene>
<dbReference type="InterPro" id="IPR017438">
    <property type="entry name" value="ATP-NAD_kinase_N"/>
</dbReference>
<organism evidence="2 3">
    <name type="scientific">Sphingomonas canadensis</name>
    <dbReference type="NCBI Taxonomy" id="1219257"/>
    <lineage>
        <taxon>Bacteria</taxon>
        <taxon>Pseudomonadati</taxon>
        <taxon>Pseudomonadota</taxon>
        <taxon>Alphaproteobacteria</taxon>
        <taxon>Sphingomonadales</taxon>
        <taxon>Sphingomonadaceae</taxon>
        <taxon>Sphingomonas</taxon>
    </lineage>
</organism>
<keyword evidence="2" id="KW-0418">Kinase</keyword>
<keyword evidence="2" id="KW-0808">Transferase</keyword>
<reference evidence="3" key="1">
    <citation type="journal article" date="2019" name="Int. J. Syst. Evol. Microbiol.">
        <title>The Global Catalogue of Microorganisms (GCM) 10K type strain sequencing project: providing services to taxonomists for standard genome sequencing and annotation.</title>
        <authorList>
            <consortium name="The Broad Institute Genomics Platform"/>
            <consortium name="The Broad Institute Genome Sequencing Center for Infectious Disease"/>
            <person name="Wu L."/>
            <person name="Ma J."/>
        </authorList>
    </citation>
    <scope>NUCLEOTIDE SEQUENCE [LARGE SCALE GENOMIC DNA]</scope>
    <source>
        <strain evidence="3">CCUG 62982</strain>
    </source>
</reference>